<dbReference type="PANTHER" id="PTHR38457:SF1">
    <property type="entry name" value="REGULATOR ABRB-RELATED"/>
    <property type="match status" value="1"/>
</dbReference>
<keyword evidence="1" id="KW-1133">Transmembrane helix</keyword>
<comment type="caution">
    <text evidence="2">The sequence shown here is derived from an EMBL/GenBank/DDBJ whole genome shotgun (WGS) entry which is preliminary data.</text>
</comment>
<dbReference type="AlphaFoldDB" id="A0A072NUD4"/>
<evidence type="ECO:0000313" key="2">
    <source>
        <dbReference type="EMBL" id="KEF40483.1"/>
    </source>
</evidence>
<feature type="transmembrane region" description="Helical" evidence="1">
    <location>
        <begin position="224"/>
        <end position="245"/>
    </location>
</feature>
<dbReference type="PATRIC" id="fig|1348973.3.peg.495"/>
<organism evidence="2 3">
    <name type="scientific">Schinkia azotoformans MEV2011</name>
    <dbReference type="NCBI Taxonomy" id="1348973"/>
    <lineage>
        <taxon>Bacteria</taxon>
        <taxon>Bacillati</taxon>
        <taxon>Bacillota</taxon>
        <taxon>Bacilli</taxon>
        <taxon>Bacillales</taxon>
        <taxon>Bacillaceae</taxon>
        <taxon>Calidifontibacillus/Schinkia group</taxon>
        <taxon>Schinkia</taxon>
    </lineage>
</organism>
<keyword evidence="1" id="KW-0812">Transmembrane</keyword>
<dbReference type="InterPro" id="IPR007820">
    <property type="entry name" value="AbrB_fam"/>
</dbReference>
<gene>
    <name evidence="2" type="ORF">M670_00509</name>
</gene>
<dbReference type="PIRSF" id="PIRSF038991">
    <property type="entry name" value="Protein_AbrB"/>
    <property type="match status" value="1"/>
</dbReference>
<feature type="transmembrane region" description="Helical" evidence="1">
    <location>
        <begin position="159"/>
        <end position="177"/>
    </location>
</feature>
<reference evidence="2 3" key="1">
    <citation type="submission" date="2014-04" db="EMBL/GenBank/DDBJ databases">
        <title>Draft genome sequence of Bacillus azotoformans MEV2011, a (co-) denitrifying strain unable to grow in the presence of oxygen.</title>
        <authorList>
            <person name="Nielsen M."/>
            <person name="Schreiber L."/>
            <person name="Finster K."/>
            <person name="Schramm A."/>
        </authorList>
    </citation>
    <scope>NUCLEOTIDE SEQUENCE [LARGE SCALE GENOMIC DNA]</scope>
    <source>
        <strain evidence="2 3">MEV2011</strain>
    </source>
</reference>
<name>A0A072NUD4_SCHAZ</name>
<dbReference type="GO" id="GO:0010468">
    <property type="term" value="P:regulation of gene expression"/>
    <property type="evidence" value="ECO:0007669"/>
    <property type="project" value="InterPro"/>
</dbReference>
<dbReference type="Proteomes" id="UP000027936">
    <property type="component" value="Unassembled WGS sequence"/>
</dbReference>
<protein>
    <submittedName>
        <fullName evidence="2">Membrane protein AbrB duplication</fullName>
    </submittedName>
</protein>
<proteinExistence type="predicted"/>
<evidence type="ECO:0000256" key="1">
    <source>
        <dbReference type="SAM" id="Phobius"/>
    </source>
</evidence>
<accession>A0A072NUD4</accession>
<dbReference type="PANTHER" id="PTHR38457">
    <property type="entry name" value="REGULATOR ABRB-RELATED"/>
    <property type="match status" value="1"/>
</dbReference>
<sequence>MKATTSDLLYQIWFIILCGLGGLLLSLMGLPIGWMIGSLIFACLLSLWPPKKSGVNVKKGLNRFWFLIGQYLLGIELGRNVNMSVMTIFQENWITVILVISTSILFSFGTGLFLYRFSRADKLTGLLATSPGGIATMPAIAEEVGANIGVVTAVQAMRVFLVVTIIPVVLFCIVNGSGTEGLTSNPVVESPIQAAGYPLFVWTIPIMLAAFAGAFIGKRIKLPAPWLIGSLLGVIIFESASTTFVDNTLTFFWPHSIVVIGQILIGTSIGSRFRKSMFIGLKRIMIVSTLGTLLLIGAMYFCAYIVSSFTGISLVTSVLAFAPGGVVEMSTAAVSLHADSTFVVAVQTLRIIMVILLLPSFIKFIHKREVAKKANAGTSIVG</sequence>
<dbReference type="NCBIfam" id="TIGR03082">
    <property type="entry name" value="Gneg_AbrB_dup"/>
    <property type="match status" value="2"/>
</dbReference>
<feature type="transmembrane region" description="Helical" evidence="1">
    <location>
        <begin position="197"/>
        <end position="217"/>
    </location>
</feature>
<feature type="transmembrane region" description="Helical" evidence="1">
    <location>
        <begin position="292"/>
        <end position="322"/>
    </location>
</feature>
<dbReference type="InterPro" id="IPR017516">
    <property type="entry name" value="AbrB_dup"/>
</dbReference>
<keyword evidence="1" id="KW-0472">Membrane</keyword>
<dbReference type="GO" id="GO:0016020">
    <property type="term" value="C:membrane"/>
    <property type="evidence" value="ECO:0007669"/>
    <property type="project" value="InterPro"/>
</dbReference>
<dbReference type="EMBL" id="JJRY01000001">
    <property type="protein sequence ID" value="KEF40483.1"/>
    <property type="molecule type" value="Genomic_DNA"/>
</dbReference>
<dbReference type="Pfam" id="PF05145">
    <property type="entry name" value="AbrB"/>
    <property type="match status" value="1"/>
</dbReference>
<evidence type="ECO:0000313" key="3">
    <source>
        <dbReference type="Proteomes" id="UP000027936"/>
    </source>
</evidence>
<feature type="transmembrane region" description="Helical" evidence="1">
    <location>
        <begin position="93"/>
        <end position="115"/>
    </location>
</feature>
<dbReference type="RefSeq" id="WP_035192922.1">
    <property type="nucleotide sequence ID" value="NZ_JJRY01000001.1"/>
</dbReference>
<feature type="transmembrane region" description="Helical" evidence="1">
    <location>
        <begin position="7"/>
        <end position="25"/>
    </location>
</feature>
<dbReference type="OrthoDB" id="5460360at2"/>
<feature type="transmembrane region" description="Helical" evidence="1">
    <location>
        <begin position="251"/>
        <end position="271"/>
    </location>
</feature>
<feature type="transmembrane region" description="Helical" evidence="1">
    <location>
        <begin position="342"/>
        <end position="362"/>
    </location>
</feature>